<dbReference type="InterPro" id="IPR019734">
    <property type="entry name" value="TPR_rpt"/>
</dbReference>
<evidence type="ECO:0008006" key="3">
    <source>
        <dbReference type="Google" id="ProtNLM"/>
    </source>
</evidence>
<evidence type="ECO:0000313" key="2">
    <source>
        <dbReference type="EMBL" id="CAA9523150.1"/>
    </source>
</evidence>
<reference evidence="2" key="1">
    <citation type="submission" date="2020-02" db="EMBL/GenBank/DDBJ databases">
        <authorList>
            <person name="Meier V. D."/>
        </authorList>
    </citation>
    <scope>NUCLEOTIDE SEQUENCE</scope>
    <source>
        <strain evidence="2">AVDCRST_MAG67</strain>
    </source>
</reference>
<dbReference type="SMART" id="SM00028">
    <property type="entry name" value="TPR"/>
    <property type="match status" value="3"/>
</dbReference>
<protein>
    <recommendedName>
        <fullName evidence="3">Tetratricopeptide repeat protein</fullName>
    </recommendedName>
</protein>
<dbReference type="Gene3D" id="1.25.40.10">
    <property type="entry name" value="Tetratricopeptide repeat domain"/>
    <property type="match status" value="3"/>
</dbReference>
<proteinExistence type="predicted"/>
<accession>A0A6J4TGZ6</accession>
<keyword evidence="1" id="KW-0732">Signal</keyword>
<evidence type="ECO:0000256" key="1">
    <source>
        <dbReference type="SAM" id="SignalP"/>
    </source>
</evidence>
<sequence length="431" mass="46338">MRALLIVCVSAFTISLIVLALTVASAPRAPDARARALPVVASGPGTTQQRVARLQAAVRAQPADADRLVALGSALLQRVRETGDVSYYVRAERAIDTALARDPSNAGAYTTRGVLRLARHDFRGALRDGMRARTLAPEVVKPLGVVVDANVELGRYDAARDALQRMIDLKPSLDSYARVSYFRELHGDLAGAREALALALGAGGEAPENVAYIQTLQGNLELSRGQRGAARHAYRAALVRAPRYVPARVGLARTDAAAGRIERAIRRLRSVVARLPLPEYVVLLGETELAAGRRAAARQTFDLVRVQQRLLAGAGVNADVELALFEADHGDAKRGLALARAAWRRAPSVRSADALGWALTRARRPRQGLAWGRRALRLGSRDASFLYHAGMSARAAGQRSLAARLLRRALTTDPHFSALRAASARRALNGL</sequence>
<feature type="chain" id="PRO_5039231768" description="Tetratricopeptide repeat protein" evidence="1">
    <location>
        <begin position="21"/>
        <end position="431"/>
    </location>
</feature>
<name>A0A6J4TGZ6_9ACTN</name>
<dbReference type="AlphaFoldDB" id="A0A6J4TGZ6"/>
<feature type="signal peptide" evidence="1">
    <location>
        <begin position="1"/>
        <end position="20"/>
    </location>
</feature>
<dbReference type="SUPFAM" id="SSF48452">
    <property type="entry name" value="TPR-like"/>
    <property type="match status" value="2"/>
</dbReference>
<dbReference type="Pfam" id="PF14559">
    <property type="entry name" value="TPR_19"/>
    <property type="match status" value="1"/>
</dbReference>
<dbReference type="InterPro" id="IPR011990">
    <property type="entry name" value="TPR-like_helical_dom_sf"/>
</dbReference>
<gene>
    <name evidence="2" type="ORF">AVDCRST_MAG67-3849</name>
</gene>
<organism evidence="2">
    <name type="scientific">uncultured Solirubrobacteraceae bacterium</name>
    <dbReference type="NCBI Taxonomy" id="1162706"/>
    <lineage>
        <taxon>Bacteria</taxon>
        <taxon>Bacillati</taxon>
        <taxon>Actinomycetota</taxon>
        <taxon>Thermoleophilia</taxon>
        <taxon>Solirubrobacterales</taxon>
        <taxon>Solirubrobacteraceae</taxon>
        <taxon>environmental samples</taxon>
    </lineage>
</organism>
<dbReference type="EMBL" id="CADCVQ010000148">
    <property type="protein sequence ID" value="CAA9523150.1"/>
    <property type="molecule type" value="Genomic_DNA"/>
</dbReference>